<accession>A0A975IXN9</accession>
<dbReference type="InterPro" id="IPR003423">
    <property type="entry name" value="OMP_efflux"/>
</dbReference>
<dbReference type="SUPFAM" id="SSF56954">
    <property type="entry name" value="Outer membrane efflux proteins (OEP)"/>
    <property type="match status" value="1"/>
</dbReference>
<dbReference type="RefSeq" id="WP_211939663.1">
    <property type="nucleotide sequence ID" value="NZ_CP073078.1"/>
</dbReference>
<keyword evidence="2 4" id="KW-0812">Transmembrane</keyword>
<dbReference type="PANTHER" id="PTHR30203:SF25">
    <property type="entry name" value="OUTER MEMBRANE PROTEIN-RELATED"/>
    <property type="match status" value="1"/>
</dbReference>
<evidence type="ECO:0000256" key="4">
    <source>
        <dbReference type="SAM" id="Phobius"/>
    </source>
</evidence>
<dbReference type="KEGG" id="caul:KCG34_06945"/>
<dbReference type="Proteomes" id="UP000676409">
    <property type="component" value="Chromosome"/>
</dbReference>
<keyword evidence="2 4" id="KW-0472">Membrane</keyword>
<sequence length="491" mass="51886">MASAQTTQSSRLSSSTNSANAVAVAAAVGLVLAGCAVGPSYQRPAASLADFHHAVAVQSPAAGAPPPLEHWWNGFNDPELSRIVDRALTQNLDLAAAFARVQQARAAAREAGAQLAPAFDATAQAETIHQSLEGQTGRIASRLPGFERDASLYDVGVGASWEIDLFGGLRRGADAARAEAQAAEAERLGVRVSVAAEAADAYFRIRGDQARLAVAADQITTDAGLLKLVQLRFERGLGADREVAQAEALLSQAKASVQPLNIDLQAQLNRLDVLMGVQPGAFAAELGAPVDIPGTPSIPADSKPVDVLRRRPDVIAAERRVAAANARIGQSIAEYYPKISLSGLLGFESASPGHLFRAATYQPEAVGGLRWRLFDFGRIDAEVRQARGAEAEALAQYRQSVLRAAQDVEDAFTALAQLEAHRDELVREVAALTRARDLARDAYLRGAIALTDVLDADRQLLAAKDELAQTRTDAARAAVQSFRALGGGWSS</sequence>
<dbReference type="EMBL" id="CP073078">
    <property type="protein sequence ID" value="QUD89611.1"/>
    <property type="molecule type" value="Genomic_DNA"/>
</dbReference>
<evidence type="ECO:0000256" key="3">
    <source>
        <dbReference type="SAM" id="Coils"/>
    </source>
</evidence>
<keyword evidence="6" id="KW-1185">Reference proteome</keyword>
<dbReference type="Pfam" id="PF02321">
    <property type="entry name" value="OEP"/>
    <property type="match status" value="2"/>
</dbReference>
<evidence type="ECO:0000313" key="5">
    <source>
        <dbReference type="EMBL" id="QUD89611.1"/>
    </source>
</evidence>
<evidence type="ECO:0000313" key="6">
    <source>
        <dbReference type="Proteomes" id="UP000676409"/>
    </source>
</evidence>
<dbReference type="GO" id="GO:0015562">
    <property type="term" value="F:efflux transmembrane transporter activity"/>
    <property type="evidence" value="ECO:0007669"/>
    <property type="project" value="InterPro"/>
</dbReference>
<evidence type="ECO:0000256" key="2">
    <source>
        <dbReference type="RuleBase" id="RU362097"/>
    </source>
</evidence>
<dbReference type="PANTHER" id="PTHR30203">
    <property type="entry name" value="OUTER MEMBRANE CATION EFFLUX PROTEIN"/>
    <property type="match status" value="1"/>
</dbReference>
<keyword evidence="3" id="KW-0175">Coiled coil</keyword>
<evidence type="ECO:0000256" key="1">
    <source>
        <dbReference type="ARBA" id="ARBA00007613"/>
    </source>
</evidence>
<protein>
    <submittedName>
        <fullName evidence="5">Efflux transporter outer membrane subunit</fullName>
    </submittedName>
</protein>
<comment type="similarity">
    <text evidence="1 2">Belongs to the outer membrane factor (OMF) (TC 1.B.17) family.</text>
</comment>
<reference evidence="5" key="1">
    <citation type="submission" date="2021-04" db="EMBL/GenBank/DDBJ databases">
        <title>The complete genome sequence of Caulobacter sp. S6.</title>
        <authorList>
            <person name="Tang Y."/>
            <person name="Ouyang W."/>
            <person name="Liu Q."/>
            <person name="Huang B."/>
            <person name="Guo Z."/>
            <person name="Lei P."/>
        </authorList>
    </citation>
    <scope>NUCLEOTIDE SEQUENCE</scope>
    <source>
        <strain evidence="5">S6</strain>
    </source>
</reference>
<name>A0A975IXN9_9CAUL</name>
<dbReference type="NCBIfam" id="TIGR01845">
    <property type="entry name" value="outer_NodT"/>
    <property type="match status" value="1"/>
</dbReference>
<feature type="transmembrane region" description="Helical" evidence="4">
    <location>
        <begin position="21"/>
        <end position="41"/>
    </location>
</feature>
<keyword evidence="2" id="KW-0564">Palmitate</keyword>
<comment type="subcellular location">
    <subcellularLocation>
        <location evidence="2">Cell membrane</location>
        <topology evidence="2">Lipid-anchor</topology>
    </subcellularLocation>
</comment>
<dbReference type="AlphaFoldDB" id="A0A975IXN9"/>
<gene>
    <name evidence="5" type="ORF">KCG34_06945</name>
</gene>
<dbReference type="Gene3D" id="1.20.1600.10">
    <property type="entry name" value="Outer membrane efflux proteins (OEP)"/>
    <property type="match status" value="1"/>
</dbReference>
<feature type="coiled-coil region" evidence="3">
    <location>
        <begin position="408"/>
        <end position="442"/>
    </location>
</feature>
<dbReference type="GO" id="GO:0005886">
    <property type="term" value="C:plasma membrane"/>
    <property type="evidence" value="ECO:0007669"/>
    <property type="project" value="UniProtKB-SubCell"/>
</dbReference>
<keyword evidence="4" id="KW-1133">Transmembrane helix</keyword>
<keyword evidence="2" id="KW-1134">Transmembrane beta strand</keyword>
<proteinExistence type="inferred from homology"/>
<dbReference type="InterPro" id="IPR010131">
    <property type="entry name" value="MdtP/NodT-like"/>
</dbReference>
<keyword evidence="2" id="KW-0449">Lipoprotein</keyword>
<organism evidence="5 6">
    <name type="scientific">Phenylobacterium montanum</name>
    <dbReference type="NCBI Taxonomy" id="2823693"/>
    <lineage>
        <taxon>Bacteria</taxon>
        <taxon>Pseudomonadati</taxon>
        <taxon>Pseudomonadota</taxon>
        <taxon>Alphaproteobacteria</taxon>
        <taxon>Caulobacterales</taxon>
        <taxon>Caulobacteraceae</taxon>
        <taxon>Phenylobacterium</taxon>
    </lineage>
</organism>
<dbReference type="Gene3D" id="2.20.200.10">
    <property type="entry name" value="Outer membrane efflux proteins (OEP)"/>
    <property type="match status" value="1"/>
</dbReference>